<dbReference type="InterPro" id="IPR012469">
    <property type="entry name" value="DUF1688"/>
</dbReference>
<evidence type="ECO:0000313" key="2">
    <source>
        <dbReference type="Proteomes" id="UP000249065"/>
    </source>
</evidence>
<dbReference type="PANTHER" id="PTHR31687">
    <property type="match status" value="1"/>
</dbReference>
<dbReference type="EMBL" id="QLIX01000009">
    <property type="protein sequence ID" value="RAI58456.1"/>
    <property type="molecule type" value="Genomic_DNA"/>
</dbReference>
<organism evidence="1 2">
    <name type="scientific">Roseicella frigidaeris</name>
    <dbReference type="NCBI Taxonomy" id="2230885"/>
    <lineage>
        <taxon>Bacteria</taxon>
        <taxon>Pseudomonadati</taxon>
        <taxon>Pseudomonadota</taxon>
        <taxon>Alphaproteobacteria</taxon>
        <taxon>Acetobacterales</taxon>
        <taxon>Roseomonadaceae</taxon>
        <taxon>Roseicella</taxon>
    </lineage>
</organism>
<dbReference type="OrthoDB" id="9779699at2"/>
<protein>
    <submittedName>
        <fullName evidence="1">DUF1688 domain-containing protein</fullName>
    </submittedName>
</protein>
<evidence type="ECO:0000313" key="1">
    <source>
        <dbReference type="EMBL" id="RAI58456.1"/>
    </source>
</evidence>
<dbReference type="Proteomes" id="UP000249065">
    <property type="component" value="Unassembled WGS sequence"/>
</dbReference>
<comment type="caution">
    <text evidence="1">The sequence shown here is derived from an EMBL/GenBank/DDBJ whole genome shotgun (WGS) entry which is preliminary data.</text>
</comment>
<dbReference type="AlphaFoldDB" id="A0A327M7U3"/>
<reference evidence="2" key="1">
    <citation type="submission" date="2018-06" db="EMBL/GenBank/DDBJ databases">
        <authorList>
            <person name="Khan S.A."/>
        </authorList>
    </citation>
    <scope>NUCLEOTIDE SEQUENCE [LARGE SCALE GENOMIC DNA]</scope>
    <source>
        <strain evidence="2">DB-1506</strain>
    </source>
</reference>
<dbReference type="PANTHER" id="PTHR31687:SF3">
    <property type="entry name" value="PROTEIN URG3"/>
    <property type="match status" value="1"/>
</dbReference>
<sequence>MTPAQAAAAALLTPEAVRERAAELYALGLEDGLQAWHLRPERLDAAADLVAAVVRDRYPDLRVPPHTRWRHLLPDGLSTLALIAARLDQDPAALLRARMDLITLSVLLDAGAGMGWRYIDLETGHCHTRSEGLAMASLAMFARGDFADDGHSLRADAARLAGMTEEALGRGFQAGPDNPLAGLEGRAALLRRLGETMAAAPAVFGQVYPPRPSGLIDGLTAEIAEGALPARAILIALLRHLGPIWPGRAVLEGVELGDCWRHPGIRRADATNGLIPFHKLSQWLAYSLIETLEDSGIRVTGLEALTGLAEYRNGGLFLDMGVIEPRDPALLEAEHAPGDVAIVEWRALTVALLDAIAPRVRARLGLDEAAFPLVRVLEGGTWWAGRRLARERRADGGPPLRIVSDGTVF</sequence>
<keyword evidence="2" id="KW-1185">Reference proteome</keyword>
<dbReference type="RefSeq" id="WP_111470449.1">
    <property type="nucleotide sequence ID" value="NZ_QLIX01000009.1"/>
</dbReference>
<gene>
    <name evidence="1" type="ORF">DOO78_14000</name>
</gene>
<proteinExistence type="predicted"/>
<dbReference type="Pfam" id="PF07958">
    <property type="entry name" value="DUF1688"/>
    <property type="match status" value="1"/>
</dbReference>
<name>A0A327M7U3_9PROT</name>
<accession>A0A327M7U3</accession>